<feature type="transmembrane region" description="Helical" evidence="13">
    <location>
        <begin position="827"/>
        <end position="848"/>
    </location>
</feature>
<dbReference type="AlphaFoldDB" id="A0A2J8AIM5"/>
<feature type="region of interest" description="Disordered" evidence="12">
    <location>
        <begin position="987"/>
        <end position="1016"/>
    </location>
</feature>
<keyword evidence="10 13" id="KW-0472">Membrane</keyword>
<organism evidence="15 16">
    <name type="scientific">Tetrabaena socialis</name>
    <dbReference type="NCBI Taxonomy" id="47790"/>
    <lineage>
        <taxon>Eukaryota</taxon>
        <taxon>Viridiplantae</taxon>
        <taxon>Chlorophyta</taxon>
        <taxon>core chlorophytes</taxon>
        <taxon>Chlorophyceae</taxon>
        <taxon>CS clade</taxon>
        <taxon>Chlamydomonadales</taxon>
        <taxon>Tetrabaenaceae</taxon>
        <taxon>Tetrabaena</taxon>
    </lineage>
</organism>
<dbReference type="GO" id="GO:0005886">
    <property type="term" value="C:plasma membrane"/>
    <property type="evidence" value="ECO:0007669"/>
    <property type="project" value="UniProtKB-SubCell"/>
</dbReference>
<feature type="transmembrane region" description="Helical" evidence="13">
    <location>
        <begin position="736"/>
        <end position="755"/>
    </location>
</feature>
<dbReference type="PANTHER" id="PTHR43652">
    <property type="entry name" value="BASIC AMINO ACID ANTIPORTER YFCC-RELATED"/>
    <property type="match status" value="1"/>
</dbReference>
<feature type="transmembrane region" description="Helical" evidence="13">
    <location>
        <begin position="910"/>
        <end position="929"/>
    </location>
</feature>
<evidence type="ECO:0000313" key="16">
    <source>
        <dbReference type="Proteomes" id="UP000236333"/>
    </source>
</evidence>
<keyword evidence="3" id="KW-1003">Cell membrane</keyword>
<dbReference type="InterPro" id="IPR051679">
    <property type="entry name" value="DASS-Related_Transporters"/>
</dbReference>
<dbReference type="GO" id="GO:0008324">
    <property type="term" value="F:monoatomic cation transmembrane transporter activity"/>
    <property type="evidence" value="ECO:0007669"/>
    <property type="project" value="InterPro"/>
</dbReference>
<dbReference type="InterPro" id="IPR006037">
    <property type="entry name" value="RCK_C"/>
</dbReference>
<feature type="domain" description="RCK C-terminal" evidence="14">
    <location>
        <begin position="332"/>
        <end position="416"/>
    </location>
</feature>
<evidence type="ECO:0000256" key="6">
    <source>
        <dbReference type="ARBA" id="ARBA00022847"/>
    </source>
</evidence>
<evidence type="ECO:0000256" key="13">
    <source>
        <dbReference type="SAM" id="Phobius"/>
    </source>
</evidence>
<feature type="transmembrane region" description="Helical" evidence="13">
    <location>
        <begin position="147"/>
        <end position="163"/>
    </location>
</feature>
<keyword evidence="7 13" id="KW-1133">Transmembrane helix</keyword>
<feature type="transmembrane region" description="Helical" evidence="13">
    <location>
        <begin position="935"/>
        <end position="959"/>
    </location>
</feature>
<evidence type="ECO:0000256" key="3">
    <source>
        <dbReference type="ARBA" id="ARBA00022475"/>
    </source>
</evidence>
<comment type="caution">
    <text evidence="15">The sequence shown here is derived from an EMBL/GenBank/DDBJ whole genome shotgun (WGS) entry which is preliminary data.</text>
</comment>
<dbReference type="GO" id="GO:0015116">
    <property type="term" value="F:sulfate transmembrane transporter activity"/>
    <property type="evidence" value="ECO:0007669"/>
    <property type="project" value="UniProtKB-ARBA"/>
</dbReference>
<evidence type="ECO:0000256" key="4">
    <source>
        <dbReference type="ARBA" id="ARBA00022692"/>
    </source>
</evidence>
<dbReference type="FunFam" id="3.30.70.1450:FF:000009">
    <property type="entry name" value="SLC13 family permease"/>
    <property type="match status" value="1"/>
</dbReference>
<evidence type="ECO:0000256" key="9">
    <source>
        <dbReference type="ARBA" id="ARBA00023032"/>
    </source>
</evidence>
<dbReference type="GO" id="GO:0006813">
    <property type="term" value="P:potassium ion transport"/>
    <property type="evidence" value="ECO:0007669"/>
    <property type="project" value="InterPro"/>
</dbReference>
<sequence length="1016" mass="110159">LVVFKYKILTIAQASAGYGNSGLLTVIMLYLVAEGVTQTGGLELIMNYVLGRSRSVHWALVRSMMPVMFLSAFLNNTPCVTFMIPILLSWARRCGVPPKKLLIPLSYAAVLGGTCTSIGTSTNLVIVGLQDTRYTKAKKLEDVKFKVGPDVVFTVLLSWLVVFKYKILTIAQASAGYGNSGLLTVIMLYLVAEGVTQTGGLELIMNYVLGRSRSVHWALVRSMMPVMFLSAFLNNTPCVTFMIPILLSWARRCGVPPKKLLIPLSYAAVLGGTCTSIGTSTNLVIVGLQDTRYTKAKKLEDVKFKMFDIAPYGVPYALWGFIFIVLTQRFLLPGNSSRYAKDLLLAVRVLSNSPVVKKSIKDSGLRKQSGFTITALYRDGLLQTNVDAETVLLADDILYVAGELDVVEFVAEEFALGLVRQVRDDDRGMLCVDQEPGETGTPSALAFGEGEPSAFEGTHAAPYRKLIQAEVTKGSELVGHTVRDVKWLGRYSLVPFAIQRGNGREDGRLSDVVIAANDVLILDTTEAFNEEREEIKANLTKIRYVKDGAAKEFIIGVKVRKLSDVVNKTVSAAGLCGIPGLFVLSVDRSDGTSVDSSDYLYKIQPDDTIWIAADIAAVGFLSKFPGLALVQQEQVDKTGTSILFRHLVQAAVSHKGALVGRTVRDIRFRTIYSAAVVAVHREGIRVPLKVQDIVLQGGDVLLLSCHDKWTETHRNDKAFVLIQAVPNSSPPKTSRMIIGVLLVTGMILTQIIGGLKNKEYVHLWPCAVLTAALMLLTGCMSCDQARRAIMWDVYLTIAAAFGVSAALDNTGVAAKVANGIIRIGRDVGSTGSALIAIYVATAAMSELLTNNAAGAIMYPIASIAGDVLKIKPKDVSVAIMLGASAGFINPFSYQTNLMVYAAGSYSVREFAIIGAPFQAYLMVVAGFVLCYRNNWAALWIASWSATALVILLPALYLLLPARIQDPIEAFFGRIGALFQRKPRLARSYSRSPSQSKVFPLPVSDSGRQPLAPKASA</sequence>
<keyword evidence="8" id="KW-0346">Stress response</keyword>
<evidence type="ECO:0000256" key="7">
    <source>
        <dbReference type="ARBA" id="ARBA00022989"/>
    </source>
</evidence>
<evidence type="ECO:0000256" key="11">
    <source>
        <dbReference type="ARBA" id="ARBA00061614"/>
    </source>
</evidence>
<protein>
    <submittedName>
        <fullName evidence="15">Putative sodium/sulfate cotransporter 3</fullName>
    </submittedName>
</protein>
<dbReference type="EMBL" id="PGGS01000010">
    <property type="protein sequence ID" value="PNH12358.1"/>
    <property type="molecule type" value="Genomic_DNA"/>
</dbReference>
<keyword evidence="5" id="KW-0677">Repeat</keyword>
<feature type="transmembrane region" description="Helical" evidence="13">
    <location>
        <begin position="67"/>
        <end position="90"/>
    </location>
</feature>
<evidence type="ECO:0000256" key="8">
    <source>
        <dbReference type="ARBA" id="ARBA00023016"/>
    </source>
</evidence>
<evidence type="ECO:0000256" key="5">
    <source>
        <dbReference type="ARBA" id="ARBA00022737"/>
    </source>
</evidence>
<dbReference type="GO" id="GO:0015293">
    <property type="term" value="F:symporter activity"/>
    <property type="evidence" value="ECO:0007669"/>
    <property type="project" value="UniProtKB-KW"/>
</dbReference>
<dbReference type="Pfam" id="PF03600">
    <property type="entry name" value="CitMHS"/>
    <property type="match status" value="1"/>
</dbReference>
<evidence type="ECO:0000259" key="14">
    <source>
        <dbReference type="PROSITE" id="PS51202"/>
    </source>
</evidence>
<keyword evidence="4 13" id="KW-0812">Transmembrane</keyword>
<feature type="non-terminal residue" evidence="15">
    <location>
        <position position="1"/>
    </location>
</feature>
<dbReference type="PANTHER" id="PTHR43652:SF9">
    <property type="entry name" value="RCK C-TERMINAL DOMAIN-CONTAINING PROTEIN"/>
    <property type="match status" value="1"/>
</dbReference>
<gene>
    <name evidence="15" type="ORF">TSOC_000730</name>
</gene>
<feature type="transmembrane region" description="Helical" evidence="13">
    <location>
        <begin position="226"/>
        <end position="249"/>
    </location>
</feature>
<proteinExistence type="inferred from homology"/>
<comment type="similarity">
    <text evidence="11">Belongs to the divalent anion:Na+ symporter (DASS) superfamily. Na+/sulfate symporter (TC 2.A.47.4) family.</text>
</comment>
<dbReference type="InterPro" id="IPR036721">
    <property type="entry name" value="RCK_C_sf"/>
</dbReference>
<feature type="transmembrane region" description="Helical" evidence="13">
    <location>
        <begin position="261"/>
        <end position="289"/>
    </location>
</feature>
<dbReference type="InterPro" id="IPR004680">
    <property type="entry name" value="Cit_transptr-like_dom"/>
</dbReference>
<dbReference type="Pfam" id="PF02080">
    <property type="entry name" value="TrkA_C"/>
    <property type="match status" value="2"/>
</dbReference>
<keyword evidence="2" id="KW-0813">Transport</keyword>
<dbReference type="SUPFAM" id="SSF116726">
    <property type="entry name" value="TrkA C-terminal domain-like"/>
    <property type="match status" value="4"/>
</dbReference>
<keyword evidence="9" id="KW-0764">Sulfate transport</keyword>
<keyword evidence="6" id="KW-0769">Symport</keyword>
<evidence type="ECO:0000313" key="15">
    <source>
        <dbReference type="EMBL" id="PNH12358.1"/>
    </source>
</evidence>
<feature type="domain" description="RCK C-terminal" evidence="14">
    <location>
        <begin position="454"/>
        <end position="538"/>
    </location>
</feature>
<keyword evidence="16" id="KW-1185">Reference proteome</keyword>
<comment type="subcellular location">
    <subcellularLocation>
        <location evidence="1">Cell membrane</location>
        <topology evidence="1">Multi-pass membrane protein</topology>
    </subcellularLocation>
</comment>
<name>A0A2J8AIM5_9CHLO</name>
<dbReference type="Gene3D" id="3.30.70.1450">
    <property type="entry name" value="Regulator of K+ conductance, C-terminal domain"/>
    <property type="match status" value="3"/>
</dbReference>
<dbReference type="Proteomes" id="UP000236333">
    <property type="component" value="Unassembled WGS sequence"/>
</dbReference>
<feature type="transmembrane region" description="Helical" evidence="13">
    <location>
        <begin position="789"/>
        <end position="807"/>
    </location>
</feature>
<reference evidence="15 16" key="1">
    <citation type="journal article" date="2017" name="Mol. Biol. Evol.">
        <title>The 4-celled Tetrabaena socialis nuclear genome reveals the essential components for genetic control of cell number at the origin of multicellularity in the volvocine lineage.</title>
        <authorList>
            <person name="Featherston J."/>
            <person name="Arakaki Y."/>
            <person name="Hanschen E.R."/>
            <person name="Ferris P.J."/>
            <person name="Michod R.E."/>
            <person name="Olson B.J.S.C."/>
            <person name="Nozaki H."/>
            <person name="Durand P.M."/>
        </authorList>
    </citation>
    <scope>NUCLEOTIDE SEQUENCE [LARGE SCALE GENOMIC DNA]</scope>
    <source>
        <strain evidence="15 16">NIES-571</strain>
    </source>
</reference>
<evidence type="ECO:0000256" key="1">
    <source>
        <dbReference type="ARBA" id="ARBA00004651"/>
    </source>
</evidence>
<feature type="transmembrane region" description="Helical" evidence="13">
    <location>
        <begin position="309"/>
        <end position="332"/>
    </location>
</feature>
<dbReference type="OrthoDB" id="442352at2759"/>
<feature type="transmembrane region" description="Helical" evidence="13">
    <location>
        <begin position="102"/>
        <end position="127"/>
    </location>
</feature>
<evidence type="ECO:0000256" key="2">
    <source>
        <dbReference type="ARBA" id="ARBA00022448"/>
    </source>
</evidence>
<accession>A0A2J8AIM5</accession>
<dbReference type="PROSITE" id="PS51202">
    <property type="entry name" value="RCK_C"/>
    <property type="match status" value="2"/>
</dbReference>
<evidence type="ECO:0000256" key="10">
    <source>
        <dbReference type="ARBA" id="ARBA00023136"/>
    </source>
</evidence>
<feature type="transmembrane region" description="Helical" evidence="13">
    <location>
        <begin position="761"/>
        <end position="782"/>
    </location>
</feature>
<evidence type="ECO:0000256" key="12">
    <source>
        <dbReference type="SAM" id="MobiDB-lite"/>
    </source>
</evidence>